<dbReference type="Proteomes" id="UP000315010">
    <property type="component" value="Unassembled WGS sequence"/>
</dbReference>
<feature type="domain" description="Uroporphyrinogen decarboxylase (URO-D)" evidence="1">
    <location>
        <begin position="182"/>
        <end position="395"/>
    </location>
</feature>
<dbReference type="Pfam" id="PF01208">
    <property type="entry name" value="URO-D"/>
    <property type="match status" value="1"/>
</dbReference>
<dbReference type="InterPro" id="IPR052024">
    <property type="entry name" value="Methanogen_methyltrans"/>
</dbReference>
<dbReference type="PANTHER" id="PTHR47099:SF1">
    <property type="entry name" value="METHYLCOBAMIDE:COM METHYLTRANSFERASE MTBA"/>
    <property type="match status" value="1"/>
</dbReference>
<dbReference type="AlphaFoldDB" id="A0A5C5YW10"/>
<dbReference type="OrthoDB" id="9815759at2"/>
<evidence type="ECO:0000259" key="1">
    <source>
        <dbReference type="Pfam" id="PF01208"/>
    </source>
</evidence>
<evidence type="ECO:0000313" key="3">
    <source>
        <dbReference type="Proteomes" id="UP000315010"/>
    </source>
</evidence>
<accession>A0A5C5YW10</accession>
<dbReference type="Gene3D" id="3.20.20.210">
    <property type="match status" value="1"/>
</dbReference>
<comment type="caution">
    <text evidence="2">The sequence shown here is derived from an EMBL/GenBank/DDBJ whole genome shotgun (WGS) entry which is preliminary data.</text>
</comment>
<protein>
    <submittedName>
        <fullName evidence="2">Methylcobalamin:coenzyme M methyltransferase</fullName>
    </submittedName>
</protein>
<gene>
    <name evidence="2" type="ORF">CA13_04270</name>
</gene>
<dbReference type="GO" id="GO:0008168">
    <property type="term" value="F:methyltransferase activity"/>
    <property type="evidence" value="ECO:0007669"/>
    <property type="project" value="UniProtKB-KW"/>
</dbReference>
<keyword evidence="2" id="KW-0489">Methyltransferase</keyword>
<dbReference type="SUPFAM" id="SSF51726">
    <property type="entry name" value="UROD/MetE-like"/>
    <property type="match status" value="1"/>
</dbReference>
<dbReference type="RefSeq" id="WP_146394256.1">
    <property type="nucleotide sequence ID" value="NZ_SJPJ01000001.1"/>
</dbReference>
<proteinExistence type="predicted"/>
<reference evidence="2 3" key="1">
    <citation type="submission" date="2019-02" db="EMBL/GenBank/DDBJ databases">
        <title>Deep-cultivation of Planctomycetes and their phenomic and genomic characterization uncovers novel biology.</title>
        <authorList>
            <person name="Wiegand S."/>
            <person name="Jogler M."/>
            <person name="Boedeker C."/>
            <person name="Pinto D."/>
            <person name="Vollmers J."/>
            <person name="Rivas-Marin E."/>
            <person name="Kohn T."/>
            <person name="Peeters S.H."/>
            <person name="Heuer A."/>
            <person name="Rast P."/>
            <person name="Oberbeckmann S."/>
            <person name="Bunk B."/>
            <person name="Jeske O."/>
            <person name="Meyerdierks A."/>
            <person name="Storesund J.E."/>
            <person name="Kallscheuer N."/>
            <person name="Luecker S."/>
            <person name="Lage O.M."/>
            <person name="Pohl T."/>
            <person name="Merkel B.J."/>
            <person name="Hornburger P."/>
            <person name="Mueller R.-W."/>
            <person name="Bruemmer F."/>
            <person name="Labrenz M."/>
            <person name="Spormann A.M."/>
            <person name="Op Den Camp H."/>
            <person name="Overmann J."/>
            <person name="Amann R."/>
            <person name="Jetten M.S.M."/>
            <person name="Mascher T."/>
            <person name="Medema M.H."/>
            <person name="Devos D.P."/>
            <person name="Kaster A.-K."/>
            <person name="Ovreas L."/>
            <person name="Rohde M."/>
            <person name="Galperin M.Y."/>
            <person name="Jogler C."/>
        </authorList>
    </citation>
    <scope>NUCLEOTIDE SEQUENCE [LARGE SCALE GENOMIC DNA]</scope>
    <source>
        <strain evidence="2 3">CA13</strain>
    </source>
</reference>
<dbReference type="PANTHER" id="PTHR47099">
    <property type="entry name" value="METHYLCOBAMIDE:COM METHYLTRANSFERASE MTBA"/>
    <property type="match status" value="1"/>
</dbReference>
<dbReference type="InterPro" id="IPR000257">
    <property type="entry name" value="Uroporphyrinogen_deCOase"/>
</dbReference>
<dbReference type="GO" id="GO:0006779">
    <property type="term" value="P:porphyrin-containing compound biosynthetic process"/>
    <property type="evidence" value="ECO:0007669"/>
    <property type="project" value="InterPro"/>
</dbReference>
<dbReference type="GO" id="GO:0032259">
    <property type="term" value="P:methylation"/>
    <property type="evidence" value="ECO:0007669"/>
    <property type="project" value="UniProtKB-KW"/>
</dbReference>
<keyword evidence="2" id="KW-0808">Transferase</keyword>
<organism evidence="2 3">
    <name type="scientific">Novipirellula herctigrandis</name>
    <dbReference type="NCBI Taxonomy" id="2527986"/>
    <lineage>
        <taxon>Bacteria</taxon>
        <taxon>Pseudomonadati</taxon>
        <taxon>Planctomycetota</taxon>
        <taxon>Planctomycetia</taxon>
        <taxon>Pirellulales</taxon>
        <taxon>Pirellulaceae</taxon>
        <taxon>Novipirellula</taxon>
    </lineage>
</organism>
<dbReference type="EMBL" id="SJPJ01000001">
    <property type="protein sequence ID" value="TWT79030.1"/>
    <property type="molecule type" value="Genomic_DNA"/>
</dbReference>
<dbReference type="GO" id="GO:0004853">
    <property type="term" value="F:uroporphyrinogen decarboxylase activity"/>
    <property type="evidence" value="ECO:0007669"/>
    <property type="project" value="InterPro"/>
</dbReference>
<name>A0A5C5YW10_9BACT</name>
<sequence>MTPRQRVLAAINHQQTDQVPIDLGGTRQSGIAASTYHELKQPIDLRTPTRVYDCYQMLAEVERPVMERFGADVVGLNRPQVAFGIDNKDWKSWQMFDGTPVEVPGGFNPVTDESGDLVLLREGIAIARMPKDGYYFDRLEKYPGAAHLPVDQVNPPTMSSALAEHYRVQAEALWQNTDFAIVAPMGPPYELFFGLGTGDFSAWMMTMATEPDYVDELLGKLTDIWIENLKRFSDAVSDRVQIIQICDDFGMQHAPFLSPKMFRNRIMPFYKRGIEWIHQNTSMKLLLHSDGALRTLIPSLIEMGVDILNPVQTSADGMDAAELKAEFGDQLVFWGGSLDCQHTLPFGTVEEVIQEVTEHMQVFAPGGGYVFAPVHNIQAKVPVENVIAMYDTAKAFSFV</sequence>
<evidence type="ECO:0000313" key="2">
    <source>
        <dbReference type="EMBL" id="TWT79030.1"/>
    </source>
</evidence>
<dbReference type="InterPro" id="IPR038071">
    <property type="entry name" value="UROD/MetE-like_sf"/>
</dbReference>
<keyword evidence="3" id="KW-1185">Reference proteome</keyword>